<sequence length="183" mass="20765">MSKAKVSGEFEFAPLRSLDDFLLESARFQIPNVRDLEKWGYRVTSNLLYYQTNYFLTALIIFTIVGVIHPVQVAAGFIVTSVIFMAFCYITNERATASQFKRKHPIISVLVILAGGYFVTYMLGSLLIFLLGIFLPISVTFIHASLRLRNLKNKISNRVETLGLKKTPMGIFLEELGIEQEVF</sequence>
<dbReference type="STRING" id="224129.A0A1W4WF64"/>
<dbReference type="InParanoid" id="A0A1W4WF64"/>
<dbReference type="OrthoDB" id="18213at2759"/>
<name>A0A1W4WF64_AGRPL</name>
<protein>
    <recommendedName>
        <fullName evidence="5">PRA1 family protein</fullName>
    </recommendedName>
</protein>
<dbReference type="GeneID" id="108735219"/>
<dbReference type="FunCoup" id="A0A1W4WF64">
    <property type="interactions" value="821"/>
</dbReference>
<keyword evidence="6" id="KW-1185">Reference proteome</keyword>
<dbReference type="PANTHER" id="PTHR12859:SF0">
    <property type="entry name" value="PRA1 FAMILY PROTEIN"/>
    <property type="match status" value="1"/>
</dbReference>
<keyword evidence="3 5" id="KW-1133">Transmembrane helix</keyword>
<comment type="similarity">
    <text evidence="5">Belongs to the PRA1 family.</text>
</comment>
<keyword evidence="4 5" id="KW-0472">Membrane</keyword>
<evidence type="ECO:0000313" key="7">
    <source>
        <dbReference type="RefSeq" id="XP_018322569.1"/>
    </source>
</evidence>
<evidence type="ECO:0000256" key="3">
    <source>
        <dbReference type="ARBA" id="ARBA00022989"/>
    </source>
</evidence>
<evidence type="ECO:0000313" key="6">
    <source>
        <dbReference type="Proteomes" id="UP000192223"/>
    </source>
</evidence>
<evidence type="ECO:0000256" key="2">
    <source>
        <dbReference type="ARBA" id="ARBA00022692"/>
    </source>
</evidence>
<dbReference type="AlphaFoldDB" id="A0A1W4WF64"/>
<reference evidence="7" key="1">
    <citation type="submission" date="2025-08" db="UniProtKB">
        <authorList>
            <consortium name="RefSeq"/>
        </authorList>
    </citation>
    <scope>IDENTIFICATION</scope>
    <source>
        <tissue evidence="7">Entire body</tissue>
    </source>
</reference>
<dbReference type="Proteomes" id="UP000192223">
    <property type="component" value="Unplaced"/>
</dbReference>
<evidence type="ECO:0000256" key="4">
    <source>
        <dbReference type="ARBA" id="ARBA00023136"/>
    </source>
</evidence>
<feature type="transmembrane region" description="Helical" evidence="5">
    <location>
        <begin position="47"/>
        <end position="68"/>
    </location>
</feature>
<keyword evidence="2 5" id="KW-0812">Transmembrane</keyword>
<accession>A0A1W4WF64</accession>
<proteinExistence type="inferred from homology"/>
<evidence type="ECO:0000256" key="5">
    <source>
        <dbReference type="RuleBase" id="RU363107"/>
    </source>
</evidence>
<dbReference type="InterPro" id="IPR004895">
    <property type="entry name" value="Prenylated_rab_accept_PRA1"/>
</dbReference>
<dbReference type="GO" id="GO:0016020">
    <property type="term" value="C:membrane"/>
    <property type="evidence" value="ECO:0007669"/>
    <property type="project" value="UniProtKB-SubCell"/>
</dbReference>
<feature type="transmembrane region" description="Helical" evidence="5">
    <location>
        <begin position="104"/>
        <end position="120"/>
    </location>
</feature>
<dbReference type="KEGG" id="apln:108735219"/>
<dbReference type="PANTHER" id="PTHR12859">
    <property type="entry name" value="PRA1 PROTEIN"/>
    <property type="match status" value="1"/>
</dbReference>
<feature type="transmembrane region" description="Helical" evidence="5">
    <location>
        <begin position="74"/>
        <end position="92"/>
    </location>
</feature>
<evidence type="ECO:0000256" key="1">
    <source>
        <dbReference type="ARBA" id="ARBA00004141"/>
    </source>
</evidence>
<dbReference type="Pfam" id="PF03208">
    <property type="entry name" value="PRA1"/>
    <property type="match status" value="1"/>
</dbReference>
<dbReference type="RefSeq" id="XP_018322569.1">
    <property type="nucleotide sequence ID" value="XM_018467067.2"/>
</dbReference>
<gene>
    <name evidence="7" type="primary">LOC108735219</name>
</gene>
<organism evidence="6 7">
    <name type="scientific">Agrilus planipennis</name>
    <name type="common">Emerald ash borer</name>
    <name type="synonym">Agrilus marcopoli</name>
    <dbReference type="NCBI Taxonomy" id="224129"/>
    <lineage>
        <taxon>Eukaryota</taxon>
        <taxon>Metazoa</taxon>
        <taxon>Ecdysozoa</taxon>
        <taxon>Arthropoda</taxon>
        <taxon>Hexapoda</taxon>
        <taxon>Insecta</taxon>
        <taxon>Pterygota</taxon>
        <taxon>Neoptera</taxon>
        <taxon>Endopterygota</taxon>
        <taxon>Coleoptera</taxon>
        <taxon>Polyphaga</taxon>
        <taxon>Elateriformia</taxon>
        <taxon>Buprestoidea</taxon>
        <taxon>Buprestidae</taxon>
        <taxon>Agrilinae</taxon>
        <taxon>Agrilus</taxon>
    </lineage>
</organism>
<feature type="transmembrane region" description="Helical" evidence="5">
    <location>
        <begin position="126"/>
        <end position="146"/>
    </location>
</feature>
<comment type="subcellular location">
    <subcellularLocation>
        <location evidence="1 5">Membrane</location>
        <topology evidence="1 5">Multi-pass membrane protein</topology>
    </subcellularLocation>
</comment>